<dbReference type="KEGG" id="tbg:TbgDal_X60"/>
<accession>D0A0Y3</accession>
<dbReference type="VEuPathDB" id="TriTrypDB:Tbg972.10.60"/>
<organism evidence="1 2">
    <name type="scientific">Trypanosoma brucei gambiense (strain MHOM/CI/86/DAL972)</name>
    <dbReference type="NCBI Taxonomy" id="679716"/>
    <lineage>
        <taxon>Eukaryota</taxon>
        <taxon>Discoba</taxon>
        <taxon>Euglenozoa</taxon>
        <taxon>Kinetoplastea</taxon>
        <taxon>Metakinetoplastina</taxon>
        <taxon>Trypanosomatida</taxon>
        <taxon>Trypanosomatidae</taxon>
        <taxon>Trypanosoma</taxon>
    </lineage>
</organism>
<dbReference type="RefSeq" id="XP_011777191.1">
    <property type="nucleotide sequence ID" value="XM_011778889.1"/>
</dbReference>
<name>D0A0Y3_TRYB9</name>
<evidence type="ECO:0000313" key="2">
    <source>
        <dbReference type="Proteomes" id="UP000002316"/>
    </source>
</evidence>
<evidence type="ECO:0000313" key="1">
    <source>
        <dbReference type="EMBL" id="CBH14925.1"/>
    </source>
</evidence>
<dbReference type="OrthoDB" id="267356at2759"/>
<protein>
    <submittedName>
        <fullName evidence="1">Uncharacterized protein</fullName>
    </submittedName>
</protein>
<dbReference type="Proteomes" id="UP000002316">
    <property type="component" value="Chromosome 10"/>
</dbReference>
<dbReference type="GeneID" id="23865693"/>
<dbReference type="AlphaFoldDB" id="D0A0Y3"/>
<reference evidence="2" key="1">
    <citation type="journal article" date="2010" name="PLoS Negl. Trop. Dis.">
        <title>The genome sequence of Trypanosoma brucei gambiense, causative agent of chronic human african trypanosomiasis.</title>
        <authorList>
            <person name="Jackson A.P."/>
            <person name="Sanders M."/>
            <person name="Berry A."/>
            <person name="McQuillan J."/>
            <person name="Aslett M.A."/>
            <person name="Quail M.A."/>
            <person name="Chukualim B."/>
            <person name="Capewell P."/>
            <person name="MacLeod A."/>
            <person name="Melville S.E."/>
            <person name="Gibson W."/>
            <person name="Barry J.D."/>
            <person name="Berriman M."/>
            <person name="Hertz-Fowler C."/>
        </authorList>
    </citation>
    <scope>NUCLEOTIDE SEQUENCE [LARGE SCALE GENOMIC DNA]</scope>
    <source>
        <strain evidence="2">MHOM/CI/86/DAL972</strain>
    </source>
</reference>
<proteinExistence type="predicted"/>
<gene>
    <name evidence="1" type="ORF">TbgDal_X60</name>
</gene>
<dbReference type="EMBL" id="FN554973">
    <property type="protein sequence ID" value="CBH14925.1"/>
    <property type="molecule type" value="Genomic_DNA"/>
</dbReference>
<sequence>MYWKPRSCAMFYLVTSHRVLQRNYIYYYIFSFSHRMNTSERRRYGFQRTSKEIRNERKLNKMQKWSEKLDSCDVVKLRTELRSMEKADFLLPRQKERKTLIERMIRDAELRKCVEGTAPISCEQRPNEDTQDNSSCSSRCDDIILSPRLGVGDGVVVTTPDHFIPRSLRKRCGGNNSQEGLKKRVKRAEEHLIANNSLEEDIDDFFDSL</sequence>